<feature type="transmembrane region" description="Helical" evidence="1">
    <location>
        <begin position="78"/>
        <end position="98"/>
    </location>
</feature>
<evidence type="ECO:0008006" key="4">
    <source>
        <dbReference type="Google" id="ProtNLM"/>
    </source>
</evidence>
<accession>X0PP06</accession>
<evidence type="ECO:0000313" key="2">
    <source>
        <dbReference type="EMBL" id="KRM31624.1"/>
    </source>
</evidence>
<gene>
    <name evidence="2" type="ORF">FC83_GL000690</name>
</gene>
<dbReference type="Pfam" id="PF12650">
    <property type="entry name" value="DUF3784"/>
    <property type="match status" value="1"/>
</dbReference>
<comment type="caution">
    <text evidence="2">The sequence shown here is derived from an EMBL/GenBank/DDBJ whole genome shotgun (WGS) entry which is preliminary data.</text>
</comment>
<name>X0PP06_9LACO</name>
<reference evidence="2 3" key="1">
    <citation type="journal article" date="2015" name="Genome Announc.">
        <title>Expanding the biotechnology potential of lactobacilli through comparative genomics of 213 strains and associated genera.</title>
        <authorList>
            <person name="Sun Z."/>
            <person name="Harris H.M."/>
            <person name="McCann A."/>
            <person name="Guo C."/>
            <person name="Argimon S."/>
            <person name="Zhang W."/>
            <person name="Yang X."/>
            <person name="Jeffery I.B."/>
            <person name="Cooney J.C."/>
            <person name="Kagawa T.F."/>
            <person name="Liu W."/>
            <person name="Song Y."/>
            <person name="Salvetti E."/>
            <person name="Wrobel A."/>
            <person name="Rasinkangas P."/>
            <person name="Parkhill J."/>
            <person name="Rea M.C."/>
            <person name="O'Sullivan O."/>
            <person name="Ritari J."/>
            <person name="Douillard F.P."/>
            <person name="Paul Ross R."/>
            <person name="Yang R."/>
            <person name="Briner A.E."/>
            <person name="Felis G.E."/>
            <person name="de Vos W.M."/>
            <person name="Barrangou R."/>
            <person name="Klaenhammer T.R."/>
            <person name="Caufield P.W."/>
            <person name="Cui Y."/>
            <person name="Zhang H."/>
            <person name="O'Toole P.W."/>
        </authorList>
    </citation>
    <scope>NUCLEOTIDE SEQUENCE [LARGE SCALE GENOMIC DNA]</scope>
    <source>
        <strain evidence="2 3">DSM 18527</strain>
    </source>
</reference>
<dbReference type="AlphaFoldDB" id="X0PP06"/>
<keyword evidence="1" id="KW-1133">Transmembrane helix</keyword>
<dbReference type="PATRIC" id="fig|1423734.3.peg.697"/>
<feature type="transmembrane region" description="Helical" evidence="1">
    <location>
        <begin position="53"/>
        <end position="72"/>
    </location>
</feature>
<protein>
    <recommendedName>
        <fullName evidence="4">DUF3784 domain-containing protein</fullName>
    </recommendedName>
</protein>
<sequence>MENIPILGILAAVVFVAIAMFGLLVRNGKGLDLLAGYAPEKYSEPQKRVLGRLSGNYIIFLDVSLLPVFWILTNNKSWAAVGAVLLIIGMPLIIFVIYMNRKVDRIK</sequence>
<evidence type="ECO:0000313" key="3">
    <source>
        <dbReference type="Proteomes" id="UP000051236"/>
    </source>
</evidence>
<organism evidence="2 3">
    <name type="scientific">Agrilactobacillus composti DSM 18527 = JCM 14202</name>
    <dbReference type="NCBI Taxonomy" id="1423734"/>
    <lineage>
        <taxon>Bacteria</taxon>
        <taxon>Bacillati</taxon>
        <taxon>Bacillota</taxon>
        <taxon>Bacilli</taxon>
        <taxon>Lactobacillales</taxon>
        <taxon>Lactobacillaceae</taxon>
        <taxon>Agrilactobacillus</taxon>
    </lineage>
</organism>
<feature type="transmembrane region" description="Helical" evidence="1">
    <location>
        <begin position="6"/>
        <end position="25"/>
    </location>
</feature>
<keyword evidence="1" id="KW-0812">Transmembrane</keyword>
<keyword evidence="1" id="KW-0472">Membrane</keyword>
<keyword evidence="3" id="KW-1185">Reference proteome</keyword>
<proteinExistence type="predicted"/>
<dbReference type="InterPro" id="IPR017259">
    <property type="entry name" value="UCP037672"/>
</dbReference>
<dbReference type="EMBL" id="AZGA01000077">
    <property type="protein sequence ID" value="KRM31624.1"/>
    <property type="molecule type" value="Genomic_DNA"/>
</dbReference>
<evidence type="ECO:0000256" key="1">
    <source>
        <dbReference type="SAM" id="Phobius"/>
    </source>
</evidence>
<dbReference type="Proteomes" id="UP000051236">
    <property type="component" value="Unassembled WGS sequence"/>
</dbReference>
<dbReference type="RefSeq" id="WP_035451918.1">
    <property type="nucleotide sequence ID" value="NZ_AZGA01000077.1"/>
</dbReference>